<dbReference type="Proteomes" id="UP000827872">
    <property type="component" value="Linkage Group LG17"/>
</dbReference>
<accession>A0ACB8E4Z5</accession>
<sequence length="129" mass="14324">MFLKGDSNDSSSQSEPAPEEILKASCSVTPAEDRQIFSEHLIQMAQALKLSYHQMSQEPDDPVVDVFTFDKVPIVLPLTRHFQDLAKANWNRPASHSSQKRLEGLYRAQVISAAQASNVALEDISAVAW</sequence>
<dbReference type="EMBL" id="CM037630">
    <property type="protein sequence ID" value="KAH7987261.1"/>
    <property type="molecule type" value="Genomic_DNA"/>
</dbReference>
<proteinExistence type="predicted"/>
<name>A0ACB8E4Z5_9SAUR</name>
<keyword evidence="2" id="KW-1185">Reference proteome</keyword>
<organism evidence="1 2">
    <name type="scientific">Sphaerodactylus townsendi</name>
    <dbReference type="NCBI Taxonomy" id="933632"/>
    <lineage>
        <taxon>Eukaryota</taxon>
        <taxon>Metazoa</taxon>
        <taxon>Chordata</taxon>
        <taxon>Craniata</taxon>
        <taxon>Vertebrata</taxon>
        <taxon>Euteleostomi</taxon>
        <taxon>Lepidosauria</taxon>
        <taxon>Squamata</taxon>
        <taxon>Bifurcata</taxon>
        <taxon>Gekkota</taxon>
        <taxon>Sphaerodactylidae</taxon>
        <taxon>Sphaerodactylus</taxon>
    </lineage>
</organism>
<evidence type="ECO:0000313" key="1">
    <source>
        <dbReference type="EMBL" id="KAH7987261.1"/>
    </source>
</evidence>
<evidence type="ECO:0000313" key="2">
    <source>
        <dbReference type="Proteomes" id="UP000827872"/>
    </source>
</evidence>
<reference evidence="1" key="1">
    <citation type="submission" date="2021-08" db="EMBL/GenBank/DDBJ databases">
        <title>The first chromosome-level gecko genome reveals the dynamic sex chromosomes of Neotropical dwarf geckos (Sphaerodactylidae: Sphaerodactylus).</title>
        <authorList>
            <person name="Pinto B.J."/>
            <person name="Keating S.E."/>
            <person name="Gamble T."/>
        </authorList>
    </citation>
    <scope>NUCLEOTIDE SEQUENCE</scope>
    <source>
        <strain evidence="1">TG3544</strain>
    </source>
</reference>
<gene>
    <name evidence="1" type="ORF">K3G42_002771</name>
</gene>
<comment type="caution">
    <text evidence="1">The sequence shown here is derived from an EMBL/GenBank/DDBJ whole genome shotgun (WGS) entry which is preliminary data.</text>
</comment>
<protein>
    <submittedName>
        <fullName evidence="1">Uncharacterized protein</fullName>
    </submittedName>
</protein>